<organism evidence="2 3">
    <name type="scientific">Glycomyces rhizosphaerae</name>
    <dbReference type="NCBI Taxonomy" id="2054422"/>
    <lineage>
        <taxon>Bacteria</taxon>
        <taxon>Bacillati</taxon>
        <taxon>Actinomycetota</taxon>
        <taxon>Actinomycetes</taxon>
        <taxon>Glycomycetales</taxon>
        <taxon>Glycomycetaceae</taxon>
        <taxon>Glycomyces</taxon>
    </lineage>
</organism>
<dbReference type="Proteomes" id="UP001595712">
    <property type="component" value="Unassembled WGS sequence"/>
</dbReference>
<keyword evidence="3" id="KW-1185">Reference proteome</keyword>
<evidence type="ECO:0000256" key="1">
    <source>
        <dbReference type="SAM" id="Phobius"/>
    </source>
</evidence>
<keyword evidence="1" id="KW-0812">Transmembrane</keyword>
<name>A0ABV7Q4J1_9ACTN</name>
<reference evidence="3" key="1">
    <citation type="journal article" date="2019" name="Int. J. Syst. Evol. Microbiol.">
        <title>The Global Catalogue of Microorganisms (GCM) 10K type strain sequencing project: providing services to taxonomists for standard genome sequencing and annotation.</title>
        <authorList>
            <consortium name="The Broad Institute Genomics Platform"/>
            <consortium name="The Broad Institute Genome Sequencing Center for Infectious Disease"/>
            <person name="Wu L."/>
            <person name="Ma J."/>
        </authorList>
    </citation>
    <scope>NUCLEOTIDE SEQUENCE [LARGE SCALE GENOMIC DNA]</scope>
    <source>
        <strain evidence="3">CGMCC 4.7396</strain>
    </source>
</reference>
<proteinExistence type="predicted"/>
<keyword evidence="1" id="KW-0472">Membrane</keyword>
<evidence type="ECO:0000313" key="3">
    <source>
        <dbReference type="Proteomes" id="UP001595712"/>
    </source>
</evidence>
<dbReference type="EMBL" id="JBHRWO010000021">
    <property type="protein sequence ID" value="MFC3495590.1"/>
    <property type="molecule type" value="Genomic_DNA"/>
</dbReference>
<dbReference type="RefSeq" id="WP_387980310.1">
    <property type="nucleotide sequence ID" value="NZ_JBHRWO010000021.1"/>
</dbReference>
<accession>A0ABV7Q4J1</accession>
<evidence type="ECO:0000313" key="2">
    <source>
        <dbReference type="EMBL" id="MFC3495590.1"/>
    </source>
</evidence>
<keyword evidence="1" id="KW-1133">Transmembrane helix</keyword>
<feature type="transmembrane region" description="Helical" evidence="1">
    <location>
        <begin position="12"/>
        <end position="31"/>
    </location>
</feature>
<evidence type="ECO:0008006" key="4">
    <source>
        <dbReference type="Google" id="ProtNLM"/>
    </source>
</evidence>
<gene>
    <name evidence="2" type="ORF">ACFO8M_24165</name>
</gene>
<sequence>MSSTTSVPWKSALMWVMAIIVAIAVAGWFAVSCTPGKTNAERPVNEEEAALLAGMRERNHDADPVAVRMSVPMDGETVIADGYLDWAVPMLYARVPDGEGFKLVQAIPGLIATRADDEAAFTDLRVPEDGWTTRQMLSGAETPLETTVDILASSLFTLTADKADDPAVLAEKATWREEGVIDGEPVESFRAPIMVETDTAETDQEAAGEAGASPEALYSLDAEGDLRRFQVNTGEASLSAVDFLREVAFDPSGLVPVDLLGGAAIEPVAVEPELAETIAEVRHENWSSTAIVDLTVPTGDGQMTTGEGTIDWRTMTAYLLLTDTEAAGESGQRLFLARPGGYATLAHEGGERPETPPGEDWETHALTDADTSEQFGPVESLVFRLLEMAAEEAEDADAIGEKAHLLRVDEIDDARVQVVEFPVAGDAEAAPGQSAFRYHLSEERLGEVEMMSYFGVASAELAYEDIMMAEIPWDVAEKIG</sequence>
<protein>
    <recommendedName>
        <fullName evidence="4">DUF4340 domain-containing protein</fullName>
    </recommendedName>
</protein>
<comment type="caution">
    <text evidence="2">The sequence shown here is derived from an EMBL/GenBank/DDBJ whole genome shotgun (WGS) entry which is preliminary data.</text>
</comment>